<dbReference type="Pfam" id="PF10602">
    <property type="entry name" value="RPN7"/>
    <property type="match status" value="1"/>
</dbReference>
<keyword evidence="8" id="KW-1185">Reference proteome</keyword>
<dbReference type="PANTHER" id="PTHR14145">
    <property type="entry name" value="26S PROTESOME SUBUNIT 6"/>
    <property type="match status" value="1"/>
</dbReference>
<gene>
    <name evidence="7" type="ORF">ARALYDRAFT_340534</name>
</gene>
<dbReference type="Proteomes" id="UP000008694">
    <property type="component" value="Unassembled WGS sequence"/>
</dbReference>
<keyword evidence="5" id="KW-0539">Nucleus</keyword>
<evidence type="ECO:0000313" key="8">
    <source>
        <dbReference type="Proteomes" id="UP000008694"/>
    </source>
</evidence>
<evidence type="ECO:0000256" key="2">
    <source>
        <dbReference type="ARBA" id="ARBA00004496"/>
    </source>
</evidence>
<keyword evidence="3" id="KW-0963">Cytoplasm</keyword>
<comment type="subcellular location">
    <subcellularLocation>
        <location evidence="2">Cytoplasm</location>
    </subcellularLocation>
    <subcellularLocation>
        <location evidence="1">Nucleus</location>
    </subcellularLocation>
</comment>
<sequence>MSDVPLFDFIDYIQSYTGREKLLRIHHMVTKGLLEEEDELVALQMAFEELTNGTPKWRLQTDYKFLEIISNLINGRLGQQYIATPEILKRMESLYIEELDKRNYRLRYAMKWARDEEEEAKNQCRMENPEKRKVMESLRHQLGRYQYHSGHLEEAFDTLSKLPVCILLVISALHCRKFEEVCILSIKLDTYAPKLDDGDDRKAIHFKSLCARGLANMARGHYYAAAVLFAHMIKFYVKWSTYTFELFAWEDIILYCTWCGLATMPREELEDIAKHMGSQLVGDQFQHLIREYLGGRFDRCLEFMVTHSKPKALLDIYLHEHVNALGKLIEDKLIVEPEAAPTDD</sequence>
<protein>
    <recommendedName>
        <fullName evidence="6">26S proteasome regulatory subunit Rpn7 N-terminal domain-containing protein</fullName>
    </recommendedName>
</protein>
<accession>D7L190</accession>
<evidence type="ECO:0000256" key="1">
    <source>
        <dbReference type="ARBA" id="ARBA00004123"/>
    </source>
</evidence>
<dbReference type="eggNOG" id="KOG0686">
    <property type="taxonomic scope" value="Eukaryota"/>
</dbReference>
<evidence type="ECO:0000256" key="4">
    <source>
        <dbReference type="ARBA" id="ARBA00022790"/>
    </source>
</evidence>
<dbReference type="OrthoDB" id="10509846at2759"/>
<dbReference type="InterPro" id="IPR019585">
    <property type="entry name" value="Rpn7/CSN1"/>
</dbReference>
<proteinExistence type="predicted"/>
<dbReference type="InterPro" id="IPR045135">
    <property type="entry name" value="Rpn7_N"/>
</dbReference>
<organism evidence="8">
    <name type="scientific">Arabidopsis lyrata subsp. lyrata</name>
    <name type="common">Lyre-leaved rock-cress</name>
    <dbReference type="NCBI Taxonomy" id="81972"/>
    <lineage>
        <taxon>Eukaryota</taxon>
        <taxon>Viridiplantae</taxon>
        <taxon>Streptophyta</taxon>
        <taxon>Embryophyta</taxon>
        <taxon>Tracheophyta</taxon>
        <taxon>Spermatophyta</taxon>
        <taxon>Magnoliopsida</taxon>
        <taxon>eudicotyledons</taxon>
        <taxon>Gunneridae</taxon>
        <taxon>Pentapetalae</taxon>
        <taxon>rosids</taxon>
        <taxon>malvids</taxon>
        <taxon>Brassicales</taxon>
        <taxon>Brassicaceae</taxon>
        <taxon>Camelineae</taxon>
        <taxon>Arabidopsis</taxon>
    </lineage>
</organism>
<dbReference type="GO" id="GO:0005737">
    <property type="term" value="C:cytoplasm"/>
    <property type="evidence" value="ECO:0007669"/>
    <property type="project" value="UniProtKB-SubCell"/>
</dbReference>
<dbReference type="Gramene" id="fgenesh1_pg.C_scaffold_3000297">
    <property type="protein sequence ID" value="fgenesh1_pg.C_scaffold_3000297"/>
    <property type="gene ID" value="fgenesh1_pg.C_scaffold_3000297"/>
</dbReference>
<dbReference type="HOGENOM" id="CLU_807392_0_0_1"/>
<dbReference type="GO" id="GO:0008180">
    <property type="term" value="C:COP9 signalosome"/>
    <property type="evidence" value="ECO:0007669"/>
    <property type="project" value="UniProtKB-KW"/>
</dbReference>
<dbReference type="Gene3D" id="1.25.40.570">
    <property type="match status" value="1"/>
</dbReference>
<dbReference type="KEGG" id="aly:9320473"/>
<feature type="domain" description="26S proteasome regulatory subunit Rpn7 N-terminal" evidence="6">
    <location>
        <begin position="184"/>
        <end position="270"/>
    </location>
</feature>
<dbReference type="EMBL" id="GL348715">
    <property type="protein sequence ID" value="EFH60666.1"/>
    <property type="molecule type" value="Genomic_DNA"/>
</dbReference>
<name>D7L190_ARALL</name>
<evidence type="ECO:0000259" key="6">
    <source>
        <dbReference type="Pfam" id="PF10602"/>
    </source>
</evidence>
<dbReference type="AlphaFoldDB" id="D7L190"/>
<evidence type="ECO:0000256" key="5">
    <source>
        <dbReference type="ARBA" id="ARBA00023242"/>
    </source>
</evidence>
<evidence type="ECO:0000256" key="3">
    <source>
        <dbReference type="ARBA" id="ARBA00022490"/>
    </source>
</evidence>
<reference evidence="8" key="1">
    <citation type="journal article" date="2011" name="Nat. Genet.">
        <title>The Arabidopsis lyrata genome sequence and the basis of rapid genome size change.</title>
        <authorList>
            <person name="Hu T.T."/>
            <person name="Pattyn P."/>
            <person name="Bakker E.G."/>
            <person name="Cao J."/>
            <person name="Cheng J.-F."/>
            <person name="Clark R.M."/>
            <person name="Fahlgren N."/>
            <person name="Fawcett J.A."/>
            <person name="Grimwood J."/>
            <person name="Gundlach H."/>
            <person name="Haberer G."/>
            <person name="Hollister J.D."/>
            <person name="Ossowski S."/>
            <person name="Ottilar R.P."/>
            <person name="Salamov A.A."/>
            <person name="Schneeberger K."/>
            <person name="Spannagl M."/>
            <person name="Wang X."/>
            <person name="Yang L."/>
            <person name="Nasrallah M.E."/>
            <person name="Bergelson J."/>
            <person name="Carrington J.C."/>
            <person name="Gaut B.S."/>
            <person name="Schmutz J."/>
            <person name="Mayer K.F.X."/>
            <person name="Van de Peer Y."/>
            <person name="Grigoriev I.V."/>
            <person name="Nordborg M."/>
            <person name="Weigel D."/>
            <person name="Guo Y.-L."/>
        </authorList>
    </citation>
    <scope>NUCLEOTIDE SEQUENCE [LARGE SCALE GENOMIC DNA]</scope>
    <source>
        <strain evidence="8">cv. MN47</strain>
    </source>
</reference>
<evidence type="ECO:0000313" key="7">
    <source>
        <dbReference type="EMBL" id="EFH60666.1"/>
    </source>
</evidence>
<keyword evidence="4" id="KW-0736">Signalosome</keyword>
<dbReference type="PANTHER" id="PTHR14145:SF2">
    <property type="entry name" value="COP9 SIGNALOSOME COMPLEX SUBUNIT 1"/>
    <property type="match status" value="1"/>
</dbReference>
<dbReference type="STRING" id="81972.D7L190"/>